<sequence>MKMNKRNYMVLVLLALIFMTPGITAYLYYRHPQWLGTTTTNKGELLQPAVLVPAMSSNNKWRLLLWSPGDCGVTCLNQLDKLARIRLALGRRLYGVEQWLILADNTKALPESLRNSFKEQDIHFLRLSQEQRQSLAILKPEARVFIANPDNYLVLSYALTASSQDIFHDLKQLLSTAEKSG</sequence>
<protein>
    <recommendedName>
        <fullName evidence="3">Transmembrane protein</fullName>
    </recommendedName>
</protein>
<accession>A0A378JA06</accession>
<gene>
    <name evidence="1" type="ORF">NCTC13292_02352</name>
</gene>
<dbReference type="SUPFAM" id="SSF52833">
    <property type="entry name" value="Thioredoxin-like"/>
    <property type="match status" value="1"/>
</dbReference>
<evidence type="ECO:0008006" key="3">
    <source>
        <dbReference type="Google" id="ProtNLM"/>
    </source>
</evidence>
<proteinExistence type="predicted"/>
<reference evidence="1 2" key="1">
    <citation type="submission" date="2018-06" db="EMBL/GenBank/DDBJ databases">
        <authorList>
            <consortium name="Pathogen Informatics"/>
            <person name="Doyle S."/>
        </authorList>
    </citation>
    <scope>NUCLEOTIDE SEQUENCE [LARGE SCALE GENOMIC DNA]</scope>
    <source>
        <strain evidence="1 2">NCTC13292</strain>
    </source>
</reference>
<organism evidence="1 2">
    <name type="scientific">Legionella donaldsonii</name>
    <dbReference type="NCBI Taxonomy" id="45060"/>
    <lineage>
        <taxon>Bacteria</taxon>
        <taxon>Pseudomonadati</taxon>
        <taxon>Pseudomonadota</taxon>
        <taxon>Gammaproteobacteria</taxon>
        <taxon>Legionellales</taxon>
        <taxon>Legionellaceae</taxon>
        <taxon>Legionella</taxon>
    </lineage>
</organism>
<dbReference type="Proteomes" id="UP000254677">
    <property type="component" value="Unassembled WGS sequence"/>
</dbReference>
<dbReference type="EMBL" id="UGOA01000001">
    <property type="protein sequence ID" value="STX43727.1"/>
    <property type="molecule type" value="Genomic_DNA"/>
</dbReference>
<name>A0A378JA06_9GAMM</name>
<evidence type="ECO:0000313" key="1">
    <source>
        <dbReference type="EMBL" id="STX43727.1"/>
    </source>
</evidence>
<dbReference type="RefSeq" id="WP_115221940.1">
    <property type="nucleotide sequence ID" value="NZ_CAXYJE010000002.1"/>
</dbReference>
<dbReference type="OrthoDB" id="9785445at2"/>
<evidence type="ECO:0000313" key="2">
    <source>
        <dbReference type="Proteomes" id="UP000254677"/>
    </source>
</evidence>
<keyword evidence="2" id="KW-1185">Reference proteome</keyword>
<dbReference type="AlphaFoldDB" id="A0A378JA06"/>
<dbReference type="InterPro" id="IPR036249">
    <property type="entry name" value="Thioredoxin-like_sf"/>
</dbReference>